<proteinExistence type="predicted"/>
<reference evidence="1" key="1">
    <citation type="submission" date="2022-07" db="EMBL/GenBank/DDBJ databases">
        <title>Genome Sequence of Lecanicillium saksenae.</title>
        <authorList>
            <person name="Buettner E."/>
        </authorList>
    </citation>
    <scope>NUCLEOTIDE SEQUENCE</scope>
    <source>
        <strain evidence="1">VT-O1</strain>
    </source>
</reference>
<accession>A0ACC1QJE8</accession>
<comment type="caution">
    <text evidence="1">The sequence shown here is derived from an EMBL/GenBank/DDBJ whole genome shotgun (WGS) entry which is preliminary data.</text>
</comment>
<dbReference type="EMBL" id="JANAKD010001831">
    <property type="protein sequence ID" value="KAJ3476218.1"/>
    <property type="molecule type" value="Genomic_DNA"/>
</dbReference>
<evidence type="ECO:0000313" key="2">
    <source>
        <dbReference type="Proteomes" id="UP001148737"/>
    </source>
</evidence>
<keyword evidence="2" id="KW-1185">Reference proteome</keyword>
<protein>
    <submittedName>
        <fullName evidence="1">Uncharacterized protein</fullName>
    </submittedName>
</protein>
<gene>
    <name evidence="1" type="ORF">NLG97_g9197</name>
</gene>
<evidence type="ECO:0000313" key="1">
    <source>
        <dbReference type="EMBL" id="KAJ3476218.1"/>
    </source>
</evidence>
<dbReference type="Proteomes" id="UP001148737">
    <property type="component" value="Unassembled WGS sequence"/>
</dbReference>
<name>A0ACC1QJE8_9HYPO</name>
<organism evidence="1 2">
    <name type="scientific">Lecanicillium saksenae</name>
    <dbReference type="NCBI Taxonomy" id="468837"/>
    <lineage>
        <taxon>Eukaryota</taxon>
        <taxon>Fungi</taxon>
        <taxon>Dikarya</taxon>
        <taxon>Ascomycota</taxon>
        <taxon>Pezizomycotina</taxon>
        <taxon>Sordariomycetes</taxon>
        <taxon>Hypocreomycetidae</taxon>
        <taxon>Hypocreales</taxon>
        <taxon>Cordycipitaceae</taxon>
        <taxon>Lecanicillium</taxon>
    </lineage>
</organism>
<sequence length="150" mass="15899">MKFFAKPPANIRCPDLLWGDGSGKDMLGGTSNTRPLVANSQWIARISDKFVIDQAPIPGNASFTHGRTTMRFRSFDEQKKLAIIAFSVGYPSGGPGERDDNTLNMACLRIGKAEKGSSGSGKDSKDNGAGQLGLGLATVGTAIMMSLFTI</sequence>